<dbReference type="EMBL" id="BMUE01000002">
    <property type="protein sequence ID" value="GGW36093.1"/>
    <property type="molecule type" value="Genomic_DNA"/>
</dbReference>
<gene>
    <name evidence="4" type="ORF">GCM10010503_09940</name>
</gene>
<feature type="compositionally biased region" description="Low complexity" evidence="1">
    <location>
        <begin position="126"/>
        <end position="138"/>
    </location>
</feature>
<keyword evidence="2" id="KW-0472">Membrane</keyword>
<comment type="caution">
    <text evidence="4">The sequence shown here is derived from an EMBL/GenBank/DDBJ whole genome shotgun (WGS) entry which is preliminary data.</text>
</comment>
<dbReference type="Proteomes" id="UP000620224">
    <property type="component" value="Unassembled WGS sequence"/>
</dbReference>
<feature type="chain" id="PRO_5036813339" description="Secreted protein" evidence="3">
    <location>
        <begin position="25"/>
        <end position="187"/>
    </location>
</feature>
<evidence type="ECO:0000256" key="3">
    <source>
        <dbReference type="SAM" id="SignalP"/>
    </source>
</evidence>
<reference evidence="4" key="1">
    <citation type="journal article" date="2014" name="Int. J. Syst. Evol. Microbiol.">
        <title>Complete genome sequence of Corynebacterium casei LMG S-19264T (=DSM 44701T), isolated from a smear-ripened cheese.</title>
        <authorList>
            <consortium name="US DOE Joint Genome Institute (JGI-PGF)"/>
            <person name="Walter F."/>
            <person name="Albersmeier A."/>
            <person name="Kalinowski J."/>
            <person name="Ruckert C."/>
        </authorList>
    </citation>
    <scope>NUCLEOTIDE SEQUENCE</scope>
    <source>
        <strain evidence="4">JCM 4490</strain>
    </source>
</reference>
<accession>A0A918IWI1</accession>
<evidence type="ECO:0000313" key="5">
    <source>
        <dbReference type="Proteomes" id="UP000620224"/>
    </source>
</evidence>
<feature type="signal peptide" evidence="3">
    <location>
        <begin position="1"/>
        <end position="24"/>
    </location>
</feature>
<protein>
    <recommendedName>
        <fullName evidence="6">Secreted protein</fullName>
    </recommendedName>
</protein>
<evidence type="ECO:0000256" key="1">
    <source>
        <dbReference type="SAM" id="MobiDB-lite"/>
    </source>
</evidence>
<evidence type="ECO:0000256" key="2">
    <source>
        <dbReference type="SAM" id="Phobius"/>
    </source>
</evidence>
<organism evidence="4 5">
    <name type="scientific">Streptomyces lucensis JCM 4490</name>
    <dbReference type="NCBI Taxonomy" id="1306176"/>
    <lineage>
        <taxon>Bacteria</taxon>
        <taxon>Bacillati</taxon>
        <taxon>Actinomycetota</taxon>
        <taxon>Actinomycetes</taxon>
        <taxon>Kitasatosporales</taxon>
        <taxon>Streptomycetaceae</taxon>
        <taxon>Streptomyces</taxon>
    </lineage>
</organism>
<keyword evidence="3" id="KW-0732">Signal</keyword>
<evidence type="ECO:0000313" key="4">
    <source>
        <dbReference type="EMBL" id="GGW36093.1"/>
    </source>
</evidence>
<keyword evidence="5" id="KW-1185">Reference proteome</keyword>
<evidence type="ECO:0008006" key="6">
    <source>
        <dbReference type="Google" id="ProtNLM"/>
    </source>
</evidence>
<dbReference type="RefSeq" id="WP_190013494.1">
    <property type="nucleotide sequence ID" value="NZ_BMUE01000002.1"/>
</dbReference>
<proteinExistence type="predicted"/>
<dbReference type="AlphaFoldDB" id="A0A918IWI1"/>
<feature type="region of interest" description="Disordered" evidence="1">
    <location>
        <begin position="113"/>
        <end position="140"/>
    </location>
</feature>
<keyword evidence="2" id="KW-0812">Transmembrane</keyword>
<feature type="compositionally biased region" description="Polar residues" evidence="1">
    <location>
        <begin position="116"/>
        <end position="125"/>
    </location>
</feature>
<feature type="transmembrane region" description="Helical" evidence="2">
    <location>
        <begin position="159"/>
        <end position="178"/>
    </location>
</feature>
<keyword evidence="2" id="KW-1133">Transmembrane helix</keyword>
<name>A0A918IWI1_9ACTN</name>
<reference evidence="4" key="2">
    <citation type="submission" date="2020-09" db="EMBL/GenBank/DDBJ databases">
        <authorList>
            <person name="Sun Q."/>
            <person name="Ohkuma M."/>
        </authorList>
    </citation>
    <scope>NUCLEOTIDE SEQUENCE</scope>
    <source>
        <strain evidence="4">JCM 4490</strain>
    </source>
</reference>
<sequence>MGSLRLTLCTAVLAVAALGPAAHAADGGSVTVTPASPLRGADVSLRVSGCTGTEATAVSPAFVADARLAGTQGGLAGETRIRSSLAPGAYPVSISCSDRTVTGRVTVVDDAGAGQAEQSTEQSTGPSSVSASPVAPVDAGGGGTAHFATVATSGSGPGALQAVTGLTLAGIAAVAVGLRARRSRDPR</sequence>